<dbReference type="EMBL" id="OMOD01000091">
    <property type="protein sequence ID" value="SPF37770.1"/>
    <property type="molecule type" value="Genomic_DNA"/>
</dbReference>
<proteinExistence type="predicted"/>
<gene>
    <name evidence="1" type="ORF">SBA1_1800002</name>
</gene>
<sequence>MKKVGFKFGLLMMDVVRFENHGSSNIICPEASSAEGQLFAVDGAMPTSRARSALFKMSRPPALTFPLTVALKESARPSTRRHSSSA</sequence>
<evidence type="ECO:0000313" key="2">
    <source>
        <dbReference type="Proteomes" id="UP000238701"/>
    </source>
</evidence>
<name>A0A2U3KE12_9BACT</name>
<reference evidence="2" key="1">
    <citation type="submission" date="2018-02" db="EMBL/GenBank/DDBJ databases">
        <authorList>
            <person name="Hausmann B."/>
        </authorList>
    </citation>
    <scope>NUCLEOTIDE SEQUENCE [LARGE SCALE GENOMIC DNA]</scope>
    <source>
        <strain evidence="2">Peat soil MAG SbA1</strain>
    </source>
</reference>
<dbReference type="Proteomes" id="UP000238701">
    <property type="component" value="Unassembled WGS sequence"/>
</dbReference>
<evidence type="ECO:0000313" key="1">
    <source>
        <dbReference type="EMBL" id="SPF37770.1"/>
    </source>
</evidence>
<accession>A0A2U3KE12</accession>
<organism evidence="1 2">
    <name type="scientific">Candidatus Sulfotelmatobacter kueseliae</name>
    <dbReference type="NCBI Taxonomy" id="2042962"/>
    <lineage>
        <taxon>Bacteria</taxon>
        <taxon>Pseudomonadati</taxon>
        <taxon>Acidobacteriota</taxon>
        <taxon>Terriglobia</taxon>
        <taxon>Terriglobales</taxon>
        <taxon>Candidatus Korobacteraceae</taxon>
        <taxon>Candidatus Sulfotelmatobacter</taxon>
    </lineage>
</organism>
<protein>
    <submittedName>
        <fullName evidence="1">Uncharacterized protein</fullName>
    </submittedName>
</protein>
<dbReference type="AlphaFoldDB" id="A0A2U3KE12"/>